<accession>A0ABR9TBF9</accession>
<name>A0ABR9TBF9_9SPHI</name>
<protein>
    <recommendedName>
        <fullName evidence="1">Reverse transcriptase domain-containing protein</fullName>
    </recommendedName>
</protein>
<reference evidence="2 3" key="1">
    <citation type="submission" date="2018-02" db="EMBL/GenBank/DDBJ databases">
        <title>Sphingobacterium KA21.</title>
        <authorList>
            <person name="Vasarhelyi B.M."/>
            <person name="Deshmukh S."/>
            <person name="Balint B."/>
            <person name="Kukolya J."/>
        </authorList>
    </citation>
    <scope>NUCLEOTIDE SEQUENCE [LARGE SCALE GENOMIC DNA]</scope>
    <source>
        <strain evidence="2 3">Ka21</strain>
    </source>
</reference>
<proteinExistence type="predicted"/>
<gene>
    <name evidence="2" type="ORF">C4F40_18420</name>
</gene>
<evidence type="ECO:0000313" key="3">
    <source>
        <dbReference type="Proteomes" id="UP000618319"/>
    </source>
</evidence>
<dbReference type="Pfam" id="PF00078">
    <property type="entry name" value="RVT_1"/>
    <property type="match status" value="1"/>
</dbReference>
<sequence>MKYKKTIGYKDARVLLSDILPYEVPPFFSNRKFYDFVVENDIHIDGEKLKFKRNIPTEALNIILILFGFDFKNYTLNPDNPTDSHQFLKISPKQNQTIPFDFKISHKDTDYRKLFVMHPINQLEVVNFYKKYNSTILYYTSRSNFSLRKPHRIASLRYFKNTIKPQKGKAEEFIELNKKEYRSLKTYFSYEKYSNIYRYYESYDFQKAEKKFSHLLKFDISRCFDSIYTHSIVWATINKKASKDNLNQTAKSTFGHHFDELMQKHNYNETNGIIIGPELSRIFAEIILQKVDQNVEKILEKSNLKNGEDFEITRYVDDYFVYTNDAINRDLIIASFKKELQTYNLYFNESKTIEYTKPIITEITIAKEEIKKLLNESAIFLLSDEKAQIKKHYLAKDIITNYKSILKSTNTSYKDLQNYFLASIFRNLRKLFKEISTDQNRLIKLQKDLYNDNSNNELKLKYSELFRELNKRHKSLKKKLVEIIELSFFIYTVLPRVSYAIKLSQILITIINFIKNAEITIGNLKSKGIIIKDSHMIINYDFDNKHDIFKRVFDGILTILQKKVINNFSEIETLYLLPIIKNLGHEYNVGEEILNKHFLIDQQDKSNNYFTITFLLNFIQRRVEFKTTIARLQDKILEVLKWYDRKNSEHTFLLFEVLNNPNFGHSEDNLKDFRLKSLDKVDFFKKETTSLEKNNFIDGIANFKNMYFFDWKNPNFEKELNTKRGHEVY</sequence>
<dbReference type="PROSITE" id="PS50878">
    <property type="entry name" value="RT_POL"/>
    <property type="match status" value="1"/>
</dbReference>
<organism evidence="2 3">
    <name type="scientific">Sphingobacterium pedocola</name>
    <dbReference type="NCBI Taxonomy" id="2082722"/>
    <lineage>
        <taxon>Bacteria</taxon>
        <taxon>Pseudomonadati</taxon>
        <taxon>Bacteroidota</taxon>
        <taxon>Sphingobacteriia</taxon>
        <taxon>Sphingobacteriales</taxon>
        <taxon>Sphingobacteriaceae</taxon>
        <taxon>Sphingobacterium</taxon>
    </lineage>
</organism>
<evidence type="ECO:0000313" key="2">
    <source>
        <dbReference type="EMBL" id="MBE8722702.1"/>
    </source>
</evidence>
<evidence type="ECO:0000259" key="1">
    <source>
        <dbReference type="PROSITE" id="PS50878"/>
    </source>
</evidence>
<dbReference type="RefSeq" id="WP_196939091.1">
    <property type="nucleotide sequence ID" value="NZ_MU158689.1"/>
</dbReference>
<comment type="caution">
    <text evidence="2">The sequence shown here is derived from an EMBL/GenBank/DDBJ whole genome shotgun (WGS) entry which is preliminary data.</text>
</comment>
<dbReference type="Proteomes" id="UP000618319">
    <property type="component" value="Unassembled WGS sequence"/>
</dbReference>
<keyword evidence="3" id="KW-1185">Reference proteome</keyword>
<dbReference type="EMBL" id="PSKQ01000024">
    <property type="protein sequence ID" value="MBE8722702.1"/>
    <property type="molecule type" value="Genomic_DNA"/>
</dbReference>
<dbReference type="NCBIfam" id="NF041748">
    <property type="entry name" value="Drt3b"/>
    <property type="match status" value="1"/>
</dbReference>
<dbReference type="CDD" id="cd01646">
    <property type="entry name" value="RT_Bac_retron_I"/>
    <property type="match status" value="1"/>
</dbReference>
<dbReference type="InterPro" id="IPR000477">
    <property type="entry name" value="RT_dom"/>
</dbReference>
<feature type="domain" description="Reverse transcriptase" evidence="1">
    <location>
        <begin position="72"/>
        <end position="365"/>
    </location>
</feature>